<evidence type="ECO:0000259" key="6">
    <source>
        <dbReference type="Pfam" id="PF13515"/>
    </source>
</evidence>
<evidence type="ECO:0000313" key="8">
    <source>
        <dbReference type="Proteomes" id="UP000230886"/>
    </source>
</evidence>
<dbReference type="Pfam" id="PF13515">
    <property type="entry name" value="FUSC_2"/>
    <property type="match status" value="1"/>
</dbReference>
<reference evidence="7 8" key="1">
    <citation type="submission" date="2017-07" db="EMBL/GenBank/DDBJ databases">
        <title>Draft sequence of Rhodococcus enclensis 23b-28.</title>
        <authorList>
            <person name="Besaury L."/>
            <person name="Sancelme M."/>
            <person name="Amato P."/>
            <person name="Lallement A."/>
            <person name="Delort A.-M."/>
        </authorList>
    </citation>
    <scope>NUCLEOTIDE SEQUENCE [LARGE SCALE GENOMIC DNA]</scope>
    <source>
        <strain evidence="7 8">23b-28</strain>
    </source>
</reference>
<name>A0A2A5JEY6_RHOSG</name>
<dbReference type="Proteomes" id="UP000230886">
    <property type="component" value="Unassembled WGS sequence"/>
</dbReference>
<evidence type="ECO:0000256" key="4">
    <source>
        <dbReference type="ARBA" id="ARBA00023136"/>
    </source>
</evidence>
<keyword evidence="2 5" id="KW-0812">Transmembrane</keyword>
<feature type="transmembrane region" description="Helical" evidence="5">
    <location>
        <begin position="328"/>
        <end position="347"/>
    </location>
</feature>
<comment type="caution">
    <text evidence="7">The sequence shown here is derived from an EMBL/GenBank/DDBJ whole genome shotgun (WGS) entry which is preliminary data.</text>
</comment>
<feature type="transmembrane region" description="Helical" evidence="5">
    <location>
        <begin position="384"/>
        <end position="407"/>
    </location>
</feature>
<gene>
    <name evidence="7" type="ORF">CHR55_05625</name>
</gene>
<evidence type="ECO:0000256" key="3">
    <source>
        <dbReference type="ARBA" id="ARBA00022989"/>
    </source>
</evidence>
<keyword evidence="3 5" id="KW-1133">Transmembrane helix</keyword>
<accession>A0A2A5JEY6</accession>
<dbReference type="EMBL" id="NOVD01000003">
    <property type="protein sequence ID" value="PCK27926.1"/>
    <property type="molecule type" value="Genomic_DNA"/>
</dbReference>
<feature type="transmembrane region" description="Helical" evidence="5">
    <location>
        <begin position="46"/>
        <end position="67"/>
    </location>
</feature>
<feature type="transmembrane region" description="Helical" evidence="5">
    <location>
        <begin position="148"/>
        <end position="165"/>
    </location>
</feature>
<dbReference type="RefSeq" id="WP_099697087.1">
    <property type="nucleotide sequence ID" value="NZ_NOVD01000003.1"/>
</dbReference>
<feature type="domain" description="Integral membrane bound transporter" evidence="6">
    <location>
        <begin position="337"/>
        <end position="462"/>
    </location>
</feature>
<evidence type="ECO:0000256" key="2">
    <source>
        <dbReference type="ARBA" id="ARBA00022692"/>
    </source>
</evidence>
<evidence type="ECO:0000313" key="7">
    <source>
        <dbReference type="EMBL" id="PCK27926.1"/>
    </source>
</evidence>
<keyword evidence="4 5" id="KW-0472">Membrane</keyword>
<evidence type="ECO:0000256" key="5">
    <source>
        <dbReference type="SAM" id="Phobius"/>
    </source>
</evidence>
<feature type="transmembrane region" description="Helical" evidence="5">
    <location>
        <begin position="96"/>
        <end position="117"/>
    </location>
</feature>
<feature type="transmembrane region" description="Helical" evidence="5">
    <location>
        <begin position="419"/>
        <end position="440"/>
    </location>
</feature>
<comment type="subcellular location">
    <subcellularLocation>
        <location evidence="1">Membrane</location>
        <topology evidence="1">Multi-pass membrane protein</topology>
    </subcellularLocation>
</comment>
<sequence>MYAGWVSRTETAARTPSRLTHSSEAIAHTVSGATWRAAFRVGSADATIAPAIRVGLATAVVLVVGGLLGHRELAGFAALGALCAAFGRYEPYPRLAGKLAMVGAALVVSIAFGGAMGVAGVPMWLQIGILSLLAGASYCFMSGFRITGPGPVILVFAATGAAGYASSVDDLARLVNAGALGVLVGWAAAMLPALVLPMGPARLAVARAVSAVGRLEQSGADGVEPALGSIANARLVIASSGRIESTVDHGRELVAVLDEAEAAVQEWQLHGDATLIRSIARHEKELRKLKRSSMIEHDLAPAKNLAAPEGYFLEGLNRLYSRPVRMNALRIVAASALAGWLAAGAGLEHPLWASMGAIAAMQGLNYKQTVQRGIQRLVGNVGGAVVAAALIALTLGYWQAVAVVVILQTAAELLVIKNYALTSLAVTPMALLLIGFSAPIGTEAAVARVADTLIGVVIGVVVAAVTISRSDRHHVTV</sequence>
<dbReference type="GO" id="GO:0016020">
    <property type="term" value="C:membrane"/>
    <property type="evidence" value="ECO:0007669"/>
    <property type="project" value="UniProtKB-SubCell"/>
</dbReference>
<proteinExistence type="predicted"/>
<organism evidence="7 8">
    <name type="scientific">Rhodococcus qingshengii</name>
    <dbReference type="NCBI Taxonomy" id="334542"/>
    <lineage>
        <taxon>Bacteria</taxon>
        <taxon>Bacillati</taxon>
        <taxon>Actinomycetota</taxon>
        <taxon>Actinomycetes</taxon>
        <taxon>Mycobacteriales</taxon>
        <taxon>Nocardiaceae</taxon>
        <taxon>Rhodococcus</taxon>
        <taxon>Rhodococcus erythropolis group</taxon>
    </lineage>
</organism>
<dbReference type="InterPro" id="IPR049453">
    <property type="entry name" value="Memb_transporter_dom"/>
</dbReference>
<protein>
    <submittedName>
        <fullName evidence="7">FUSC family protein</fullName>
    </submittedName>
</protein>
<feature type="transmembrane region" description="Helical" evidence="5">
    <location>
        <begin position="446"/>
        <end position="467"/>
    </location>
</feature>
<evidence type="ECO:0000256" key="1">
    <source>
        <dbReference type="ARBA" id="ARBA00004141"/>
    </source>
</evidence>
<feature type="transmembrane region" description="Helical" evidence="5">
    <location>
        <begin position="177"/>
        <end position="197"/>
    </location>
</feature>
<dbReference type="AlphaFoldDB" id="A0A2A5JEY6"/>